<dbReference type="Proteomes" id="UP000625631">
    <property type="component" value="Unassembled WGS sequence"/>
</dbReference>
<dbReference type="EMBL" id="JAEDAE010000010">
    <property type="protein sequence ID" value="MBH8560037.1"/>
    <property type="molecule type" value="Genomic_DNA"/>
</dbReference>
<accession>A0ABS0QC61</accession>
<keyword evidence="1" id="KW-0732">Signal</keyword>
<organism evidence="3 4">
    <name type="scientific">Hymenobacter negativus</name>
    <dbReference type="NCBI Taxonomy" id="2795026"/>
    <lineage>
        <taxon>Bacteria</taxon>
        <taxon>Pseudomonadati</taxon>
        <taxon>Bacteroidota</taxon>
        <taxon>Cytophagia</taxon>
        <taxon>Cytophagales</taxon>
        <taxon>Hymenobacteraceae</taxon>
        <taxon>Hymenobacter</taxon>
    </lineage>
</organism>
<keyword evidence="4" id="KW-1185">Reference proteome</keyword>
<evidence type="ECO:0000313" key="4">
    <source>
        <dbReference type="Proteomes" id="UP000625631"/>
    </source>
</evidence>
<name>A0ABS0QC61_9BACT</name>
<feature type="signal peptide" evidence="1">
    <location>
        <begin position="1"/>
        <end position="22"/>
    </location>
</feature>
<gene>
    <name evidence="3" type="ORF">I7X13_18395</name>
</gene>
<feature type="domain" description="Outer membrane protein beta-barrel" evidence="2">
    <location>
        <begin position="21"/>
        <end position="176"/>
    </location>
</feature>
<dbReference type="InterPro" id="IPR025665">
    <property type="entry name" value="Beta-barrel_OMP_2"/>
</dbReference>
<proteinExistence type="predicted"/>
<dbReference type="RefSeq" id="WP_198076601.1">
    <property type="nucleotide sequence ID" value="NZ_JAEDAE010000010.1"/>
</dbReference>
<evidence type="ECO:0000256" key="1">
    <source>
        <dbReference type="SAM" id="SignalP"/>
    </source>
</evidence>
<evidence type="ECO:0000313" key="3">
    <source>
        <dbReference type="EMBL" id="MBH8560037.1"/>
    </source>
</evidence>
<protein>
    <submittedName>
        <fullName evidence="3">PorT family protein</fullName>
    </submittedName>
</protein>
<reference evidence="3 4" key="1">
    <citation type="submission" date="2020-12" db="EMBL/GenBank/DDBJ databases">
        <title>Hymenobacter sp.</title>
        <authorList>
            <person name="Kim M.K."/>
        </authorList>
    </citation>
    <scope>NUCLEOTIDE SEQUENCE [LARGE SCALE GENOMIC DNA]</scope>
    <source>
        <strain evidence="3 4">BT442</strain>
    </source>
</reference>
<comment type="caution">
    <text evidence="3">The sequence shown here is derived from an EMBL/GenBank/DDBJ whole genome shotgun (WGS) entry which is preliminary data.</text>
</comment>
<feature type="chain" id="PRO_5045088033" evidence="1">
    <location>
        <begin position="23"/>
        <end position="202"/>
    </location>
</feature>
<sequence>MKQLSLLATLAVAASGVGEAQAQNVRVGLKGGPSYTTVVGQNVDGAAYKWGFHGGVLVNFKLSDRLSLQPEVLYSQKGTKEENSTTRIDVNYVDLPVVLRATPGLGGLFVEAGPQLGYLAGSTSRVDTRKPLARVTTDFAGSYPHFDVGYAVGFGYQLNSGLGIGLRYNGGLTHVLKGATDDDTARNSAFQLYLSALVGKGR</sequence>
<evidence type="ECO:0000259" key="2">
    <source>
        <dbReference type="Pfam" id="PF13568"/>
    </source>
</evidence>
<dbReference type="Pfam" id="PF13568">
    <property type="entry name" value="OMP_b-brl_2"/>
    <property type="match status" value="1"/>
</dbReference>